<accession>F2K0C4</accession>
<dbReference type="AlphaFoldDB" id="F2K0C4"/>
<dbReference type="HOGENOM" id="CLU_093134_1_0_6"/>
<dbReference type="InterPro" id="IPR014955">
    <property type="entry name" value="DUF1826"/>
</dbReference>
<dbReference type="RefSeq" id="WP_013659744.1">
    <property type="nucleotide sequence ID" value="NC_015276.1"/>
</dbReference>
<proteinExistence type="predicted"/>
<name>F2K0C4_MARM1</name>
<evidence type="ECO:0000313" key="1">
    <source>
        <dbReference type="EMBL" id="ADZ89839.1"/>
    </source>
</evidence>
<protein>
    <recommendedName>
        <fullName evidence="3">Succinylglutamate desuccinylase</fullName>
    </recommendedName>
</protein>
<dbReference type="eggNOG" id="ENOG502ZV50">
    <property type="taxonomic scope" value="Bacteria"/>
</dbReference>
<keyword evidence="2" id="KW-1185">Reference proteome</keyword>
<dbReference type="STRING" id="717774.Marme_0543"/>
<evidence type="ECO:0008006" key="3">
    <source>
        <dbReference type="Google" id="ProtNLM"/>
    </source>
</evidence>
<organism evidence="1 2">
    <name type="scientific">Marinomonas mediterranea (strain ATCC 700492 / JCM 21426 / NBRC 103028 / MMB-1)</name>
    <dbReference type="NCBI Taxonomy" id="717774"/>
    <lineage>
        <taxon>Bacteria</taxon>
        <taxon>Pseudomonadati</taxon>
        <taxon>Pseudomonadota</taxon>
        <taxon>Gammaproteobacteria</taxon>
        <taxon>Oceanospirillales</taxon>
        <taxon>Oceanospirillaceae</taxon>
        <taxon>Marinomonas</taxon>
    </lineage>
</organism>
<dbReference type="KEGG" id="mme:Marme_0543"/>
<dbReference type="EMBL" id="CP002583">
    <property type="protein sequence ID" value="ADZ89839.1"/>
    <property type="molecule type" value="Genomic_DNA"/>
</dbReference>
<dbReference type="Proteomes" id="UP000001062">
    <property type="component" value="Chromosome"/>
</dbReference>
<dbReference type="Pfam" id="PF08856">
    <property type="entry name" value="DUF1826"/>
    <property type="match status" value="1"/>
</dbReference>
<evidence type="ECO:0000313" key="2">
    <source>
        <dbReference type="Proteomes" id="UP000001062"/>
    </source>
</evidence>
<gene>
    <name evidence="1" type="ordered locus">Marme_0543</name>
</gene>
<reference evidence="1 2" key="1">
    <citation type="journal article" date="2012" name="Stand. Genomic Sci.">
        <title>Complete genome sequence of the melanogenic marine bacterium Marinomonas mediterranea type strain (MMB-1(T)).</title>
        <authorList>
            <person name="Lucas-Elio P."/>
            <person name="Goodwin L."/>
            <person name="Woyke T."/>
            <person name="Pitluck S."/>
            <person name="Nolan M."/>
            <person name="Kyrpides N.C."/>
            <person name="Detter J.C."/>
            <person name="Copeland A."/>
            <person name="Teshima H."/>
            <person name="Bruce D."/>
            <person name="Detter C."/>
            <person name="Tapia R."/>
            <person name="Han S."/>
            <person name="Land M.L."/>
            <person name="Ivanova N."/>
            <person name="Mikhailova N."/>
            <person name="Johnston A.W."/>
            <person name="Sanchez-Amat A."/>
        </authorList>
    </citation>
    <scope>NUCLEOTIDE SEQUENCE [LARGE SCALE GENOMIC DNA]</scope>
    <source>
        <strain evidence="2">ATCC 700492 / JCM 21426 / NBRC 103028 / MMB-1</strain>
    </source>
</reference>
<sequence>MSLIAQLLNEKALPEIVPSQSSRLVNELVDIAQIYEDELNFVAWERTLEPSLINAVETLVSILSERPKLLSHSETVSVENVETTLQRVFPECEGRDLIIEDIRLLLEAFCCLFELEQVGLRISLVKRAMCPRFHVDQVPCRLITTYCGPATQWLENSDISRAKLGRGNGGLPDEHSGLVSKDATVFQLKAGDVGLLKGEKWYENEGRGIVHRSPEVQANEARLILTFDFA</sequence>
<dbReference type="PATRIC" id="fig|717774.3.peg.558"/>